<gene>
    <name evidence="1" type="ORF">AWC14_19690</name>
</gene>
<dbReference type="AlphaFoldDB" id="A0A1X1YI57"/>
<organism evidence="1 2">
    <name type="scientific">Mycobacterium kyorinense</name>
    <dbReference type="NCBI Taxonomy" id="487514"/>
    <lineage>
        <taxon>Bacteria</taxon>
        <taxon>Bacillati</taxon>
        <taxon>Actinomycetota</taxon>
        <taxon>Actinomycetes</taxon>
        <taxon>Mycobacteriales</taxon>
        <taxon>Mycobacteriaceae</taxon>
        <taxon>Mycobacterium</taxon>
    </lineage>
</organism>
<proteinExistence type="predicted"/>
<name>A0A1X1YI57_9MYCO</name>
<accession>A0A1X1YI57</accession>
<evidence type="ECO:0008006" key="3">
    <source>
        <dbReference type="Google" id="ProtNLM"/>
    </source>
</evidence>
<dbReference type="RefSeq" id="WP_045385393.1">
    <property type="nucleotide sequence ID" value="NZ_BBKA01000175.1"/>
</dbReference>
<protein>
    <recommendedName>
        <fullName evidence="3">Diacylglycerol O-acyltransferase</fullName>
    </recommendedName>
</protein>
<dbReference type="Gene3D" id="3.30.559.10">
    <property type="entry name" value="Chloramphenicol acetyltransferase-like domain"/>
    <property type="match status" value="1"/>
</dbReference>
<sequence length="473" mass="51622">MNPKDAYAARDVALRGNRTSNGDAPVDNRLALVDQALFAGHRATGLNLVIQCVWVYDHDVDLDGLKRFHHNLCYGLLGRRIELSPLPFGRPRWVVDRAPPDIEFAECARPRTELSDWADERSQHPIDAERGPGWHLGVLPLTDGSTAVSLVLSHYLVDGLGLALTIADAALGNTRELGYPPPCSRTRRRAVVQDVRHTMRDAPDVARAFFAAARLARKQARAQRGIARPPAPQPVALREAGEDVVVVPAVSIHVDSDEWDARAETLGGTGHTLVAGFAAKLAERLGRRRDGDGTVTLHLPINERTEGDTRANAMSIAIVGVDPTRVTTDLHDIRTAIKQALGTLRETPDASLQLRSLIPFTPKRALKRMVDAGFSDPDVPVLCSNLGDLGPLVCRLDGTDGELVMTRATGQHFTREWLERVGGQMTLQSWRTGSAKVYLTVNAYQPGAENTKPALRELAARTLAEFDLTGTIH</sequence>
<dbReference type="EMBL" id="LQPE01000012">
    <property type="protein sequence ID" value="ORW10797.1"/>
    <property type="molecule type" value="Genomic_DNA"/>
</dbReference>
<dbReference type="InterPro" id="IPR023213">
    <property type="entry name" value="CAT-like_dom_sf"/>
</dbReference>
<dbReference type="Proteomes" id="UP000193487">
    <property type="component" value="Unassembled WGS sequence"/>
</dbReference>
<comment type="caution">
    <text evidence="1">The sequence shown here is derived from an EMBL/GenBank/DDBJ whole genome shotgun (WGS) entry which is preliminary data.</text>
</comment>
<evidence type="ECO:0000313" key="1">
    <source>
        <dbReference type="EMBL" id="ORW10797.1"/>
    </source>
</evidence>
<reference evidence="1 2" key="1">
    <citation type="submission" date="2016-01" db="EMBL/GenBank/DDBJ databases">
        <title>The new phylogeny of the genus Mycobacterium.</title>
        <authorList>
            <person name="Tarcisio F."/>
            <person name="Conor M."/>
            <person name="Antonella G."/>
            <person name="Elisabetta G."/>
            <person name="Giulia F.S."/>
            <person name="Sara T."/>
            <person name="Anna F."/>
            <person name="Clotilde B."/>
            <person name="Roberto B."/>
            <person name="Veronica D.S."/>
            <person name="Fabio R."/>
            <person name="Monica P."/>
            <person name="Olivier J."/>
            <person name="Enrico T."/>
            <person name="Nicola S."/>
        </authorList>
    </citation>
    <scope>NUCLEOTIDE SEQUENCE [LARGE SCALE GENOMIC DNA]</scope>
    <source>
        <strain evidence="1 2">DSM 45166</strain>
    </source>
</reference>
<evidence type="ECO:0000313" key="2">
    <source>
        <dbReference type="Proteomes" id="UP000193487"/>
    </source>
</evidence>
<keyword evidence="2" id="KW-1185">Reference proteome</keyword>
<dbReference type="SUPFAM" id="SSF52777">
    <property type="entry name" value="CoA-dependent acyltransferases"/>
    <property type="match status" value="1"/>
</dbReference>